<evidence type="ECO:0000259" key="5">
    <source>
        <dbReference type="Pfam" id="PF01168"/>
    </source>
</evidence>
<evidence type="ECO:0000313" key="7">
    <source>
        <dbReference type="Proteomes" id="UP000567293"/>
    </source>
</evidence>
<sequence length="161" mass="17641">MPSKQKRPRNEARRPVWAEVSLGALTHNLAAIRKYVNPPDEKRQAPRKILSIVKGNGYGHGGPQIAKALERAGSDWFGVTCTEEGIAVREAGTRKPILLLTGFVAGEEARLLRHDLTAVVHRCDQLPLLERAAARRGRTPASFHLKVDTGMNRLGIAPSDV</sequence>
<comment type="caution">
    <text evidence="6">The sequence shown here is derived from an EMBL/GenBank/DDBJ whole genome shotgun (WGS) entry which is preliminary data.</text>
</comment>
<dbReference type="SUPFAM" id="SSF51419">
    <property type="entry name" value="PLP-binding barrel"/>
    <property type="match status" value="1"/>
</dbReference>
<dbReference type="InterPro" id="IPR020622">
    <property type="entry name" value="Ala_racemase_pyridoxalP-BS"/>
</dbReference>
<dbReference type="AlphaFoldDB" id="A0A7V8NWW4"/>
<dbReference type="GO" id="GO:0008784">
    <property type="term" value="F:alanine racemase activity"/>
    <property type="evidence" value="ECO:0007669"/>
    <property type="project" value="InterPro"/>
</dbReference>
<keyword evidence="3" id="KW-0413">Isomerase</keyword>
<accession>A0A7V8NWW4</accession>
<dbReference type="PANTHER" id="PTHR30511">
    <property type="entry name" value="ALANINE RACEMASE"/>
    <property type="match status" value="1"/>
</dbReference>
<reference evidence="6" key="1">
    <citation type="submission" date="2020-06" db="EMBL/GenBank/DDBJ databases">
        <title>Legume-microbial interactions unlock mineral nutrients during tropical forest succession.</title>
        <authorList>
            <person name="Epihov D.Z."/>
        </authorList>
    </citation>
    <scope>NUCLEOTIDE SEQUENCE [LARGE SCALE GENOMIC DNA]</scope>
    <source>
        <strain evidence="6">Pan2503</strain>
    </source>
</reference>
<keyword evidence="2 4" id="KW-0663">Pyridoxal phosphate</keyword>
<dbReference type="GO" id="GO:0030632">
    <property type="term" value="P:D-alanine biosynthetic process"/>
    <property type="evidence" value="ECO:0007669"/>
    <property type="project" value="TreeGrafter"/>
</dbReference>
<protein>
    <submittedName>
        <fullName evidence="6">Alanine racemase</fullName>
    </submittedName>
</protein>
<dbReference type="Gene3D" id="3.20.20.10">
    <property type="entry name" value="Alanine racemase"/>
    <property type="match status" value="1"/>
</dbReference>
<dbReference type="PRINTS" id="PR00992">
    <property type="entry name" value="ALARACEMASE"/>
</dbReference>
<proteinExistence type="predicted"/>
<dbReference type="InterPro" id="IPR001608">
    <property type="entry name" value="Ala_racemase_N"/>
</dbReference>
<dbReference type="GO" id="GO:0030170">
    <property type="term" value="F:pyridoxal phosphate binding"/>
    <property type="evidence" value="ECO:0007669"/>
    <property type="project" value="TreeGrafter"/>
</dbReference>
<keyword evidence="7" id="KW-1185">Reference proteome</keyword>
<organism evidence="6 7">
    <name type="scientific">Candidatus Acidiferrum panamense</name>
    <dbReference type="NCBI Taxonomy" id="2741543"/>
    <lineage>
        <taxon>Bacteria</taxon>
        <taxon>Pseudomonadati</taxon>
        <taxon>Acidobacteriota</taxon>
        <taxon>Terriglobia</taxon>
        <taxon>Candidatus Acidiferrales</taxon>
        <taxon>Candidatus Acidiferrum</taxon>
    </lineage>
</organism>
<dbReference type="Pfam" id="PF01168">
    <property type="entry name" value="Ala_racemase_N"/>
    <property type="match status" value="1"/>
</dbReference>
<evidence type="ECO:0000313" key="6">
    <source>
        <dbReference type="EMBL" id="MBA0088999.1"/>
    </source>
</evidence>
<comment type="cofactor">
    <cofactor evidence="1 4">
        <name>pyridoxal 5'-phosphate</name>
        <dbReference type="ChEBI" id="CHEBI:597326"/>
    </cofactor>
</comment>
<dbReference type="PROSITE" id="PS00395">
    <property type="entry name" value="ALANINE_RACEMASE"/>
    <property type="match status" value="1"/>
</dbReference>
<dbReference type="PANTHER" id="PTHR30511:SF0">
    <property type="entry name" value="ALANINE RACEMASE, CATABOLIC-RELATED"/>
    <property type="match status" value="1"/>
</dbReference>
<gene>
    <name evidence="6" type="ORF">HRJ53_28755</name>
</gene>
<dbReference type="EMBL" id="JACDQQ010002788">
    <property type="protein sequence ID" value="MBA0088999.1"/>
    <property type="molecule type" value="Genomic_DNA"/>
</dbReference>
<evidence type="ECO:0000256" key="4">
    <source>
        <dbReference type="PIRSR" id="PIRSR600821-50"/>
    </source>
</evidence>
<dbReference type="InterPro" id="IPR029066">
    <property type="entry name" value="PLP-binding_barrel"/>
</dbReference>
<evidence type="ECO:0000256" key="1">
    <source>
        <dbReference type="ARBA" id="ARBA00001933"/>
    </source>
</evidence>
<dbReference type="InterPro" id="IPR000821">
    <property type="entry name" value="Ala_racemase"/>
</dbReference>
<feature type="modified residue" description="N6-(pyridoxal phosphate)lysine" evidence="4">
    <location>
        <position position="54"/>
    </location>
</feature>
<feature type="non-terminal residue" evidence="6">
    <location>
        <position position="161"/>
    </location>
</feature>
<evidence type="ECO:0000256" key="3">
    <source>
        <dbReference type="ARBA" id="ARBA00023235"/>
    </source>
</evidence>
<dbReference type="GO" id="GO:0005829">
    <property type="term" value="C:cytosol"/>
    <property type="evidence" value="ECO:0007669"/>
    <property type="project" value="TreeGrafter"/>
</dbReference>
<feature type="domain" description="Alanine racemase N-terminal" evidence="5">
    <location>
        <begin position="20"/>
        <end position="160"/>
    </location>
</feature>
<evidence type="ECO:0000256" key="2">
    <source>
        <dbReference type="ARBA" id="ARBA00022898"/>
    </source>
</evidence>
<name>A0A7V8NWW4_9BACT</name>
<dbReference type="Proteomes" id="UP000567293">
    <property type="component" value="Unassembled WGS sequence"/>
</dbReference>